<evidence type="ECO:0000313" key="2">
    <source>
        <dbReference type="Proteomes" id="UP000486351"/>
    </source>
</evidence>
<dbReference type="EMBL" id="QXFY01002519">
    <property type="protein sequence ID" value="KAE9296191.1"/>
    <property type="molecule type" value="Genomic_DNA"/>
</dbReference>
<dbReference type="Proteomes" id="UP000486351">
    <property type="component" value="Unassembled WGS sequence"/>
</dbReference>
<accession>A0A6G0QNX6</accession>
<protein>
    <submittedName>
        <fullName evidence="1">Uncharacterized protein</fullName>
    </submittedName>
</protein>
<gene>
    <name evidence="1" type="ORF">PF008_g24075</name>
</gene>
<comment type="caution">
    <text evidence="1">The sequence shown here is derived from an EMBL/GenBank/DDBJ whole genome shotgun (WGS) entry which is preliminary data.</text>
</comment>
<reference evidence="1 2" key="1">
    <citation type="submission" date="2018-09" db="EMBL/GenBank/DDBJ databases">
        <title>Genomic investigation of the strawberry pathogen Phytophthora fragariae indicates pathogenicity is determined by transcriptional variation in three key races.</title>
        <authorList>
            <person name="Adams T.M."/>
            <person name="Armitage A.D."/>
            <person name="Sobczyk M.K."/>
            <person name="Bates H.J."/>
            <person name="Dunwell J.M."/>
            <person name="Nellist C.F."/>
            <person name="Harrison R.J."/>
        </authorList>
    </citation>
    <scope>NUCLEOTIDE SEQUENCE [LARGE SCALE GENOMIC DNA]</scope>
    <source>
        <strain evidence="1 2">NOV-77</strain>
    </source>
</reference>
<proteinExistence type="predicted"/>
<evidence type="ECO:0000313" key="1">
    <source>
        <dbReference type="EMBL" id="KAE9296191.1"/>
    </source>
</evidence>
<dbReference type="AlphaFoldDB" id="A0A6G0QNX6"/>
<name>A0A6G0QNX6_9STRA</name>
<organism evidence="1 2">
    <name type="scientific">Phytophthora fragariae</name>
    <dbReference type="NCBI Taxonomy" id="53985"/>
    <lineage>
        <taxon>Eukaryota</taxon>
        <taxon>Sar</taxon>
        <taxon>Stramenopiles</taxon>
        <taxon>Oomycota</taxon>
        <taxon>Peronosporomycetes</taxon>
        <taxon>Peronosporales</taxon>
        <taxon>Peronosporaceae</taxon>
        <taxon>Phytophthora</taxon>
    </lineage>
</organism>
<sequence length="137" mass="13942">MKLGEAPRRKRVGRRLLGWRSVPGPARDPLQGVRVRALAGMPSPAYWIGLDYKGPTPLDDGTILEPLETALLAVGVFGTLGTLGAFAAFVAGSAGTGSATVGGAVEFMGAHGAQAWGRGWTGWVGRGGRGAGGCARA</sequence>